<evidence type="ECO:0000313" key="2">
    <source>
        <dbReference type="Proteomes" id="UP000005326"/>
    </source>
</evidence>
<sequence>MGIFWQNIHFSEQPEKNIVPAPLPSVPEMHGSSPKWSDALAVLSPFTEQAPVVLLRSIRQLRGQSVHSGILFSFKKPLLLRSGQVCRNSVLLEVVL</sequence>
<proteinExistence type="predicted"/>
<gene>
    <name evidence="1" type="ORF">EUBSIR_00100</name>
</gene>
<dbReference type="EMBL" id="ABCA03000021">
    <property type="protein sequence ID" value="EDS01998.1"/>
    <property type="molecule type" value="Genomic_DNA"/>
</dbReference>
<dbReference type="AlphaFoldDB" id="B0MJX4"/>
<comment type="caution">
    <text evidence="1">The sequence shown here is derived from an EMBL/GenBank/DDBJ whole genome shotgun (WGS) entry which is preliminary data.</text>
</comment>
<feature type="non-terminal residue" evidence="1">
    <location>
        <position position="96"/>
    </location>
</feature>
<reference evidence="1" key="1">
    <citation type="submission" date="2007-10" db="EMBL/GenBank/DDBJ databases">
        <authorList>
            <person name="Fulton L."/>
            <person name="Clifton S."/>
            <person name="Fulton B."/>
            <person name="Xu J."/>
            <person name="Minx P."/>
            <person name="Pepin K.H."/>
            <person name="Johnson M."/>
            <person name="Thiruvilangam P."/>
            <person name="Bhonagiri V."/>
            <person name="Nash W.E."/>
            <person name="Mardis E.R."/>
            <person name="Wilson R.K."/>
        </authorList>
    </citation>
    <scope>NUCLEOTIDE SEQUENCE [LARGE SCALE GENOMIC DNA]</scope>
    <source>
        <strain evidence="1">DSM 15702</strain>
    </source>
</reference>
<reference evidence="1" key="2">
    <citation type="submission" date="2014-06" db="EMBL/GenBank/DDBJ databases">
        <title>Draft genome sequence of Eubacterium siraeum (DSM 15702).</title>
        <authorList>
            <person name="Sudarsanam P."/>
            <person name="Ley R."/>
            <person name="Guruge J."/>
            <person name="Turnbaugh P.J."/>
            <person name="Mahowald M."/>
            <person name="Liep D."/>
            <person name="Gordon J."/>
        </authorList>
    </citation>
    <scope>NUCLEOTIDE SEQUENCE</scope>
    <source>
        <strain evidence="1">DSM 15702</strain>
    </source>
</reference>
<keyword evidence="2" id="KW-1185">Reference proteome</keyword>
<accession>B0MJX4</accession>
<name>B0MJX4_9FIRM</name>
<evidence type="ECO:0000313" key="1">
    <source>
        <dbReference type="EMBL" id="EDS01998.1"/>
    </source>
</evidence>
<protein>
    <submittedName>
        <fullName evidence="1">Uncharacterized protein</fullName>
    </submittedName>
</protein>
<organism evidence="1 2">
    <name type="scientific">[Eubacterium] siraeum DSM 15702</name>
    <dbReference type="NCBI Taxonomy" id="428128"/>
    <lineage>
        <taxon>Bacteria</taxon>
        <taxon>Bacillati</taxon>
        <taxon>Bacillota</taxon>
        <taxon>Clostridia</taxon>
        <taxon>Eubacteriales</taxon>
        <taxon>Oscillospiraceae</taxon>
        <taxon>Oscillospiraceae incertae sedis</taxon>
    </lineage>
</organism>
<dbReference type="Proteomes" id="UP000005326">
    <property type="component" value="Unassembled WGS sequence"/>
</dbReference>